<dbReference type="InterPro" id="IPR046848">
    <property type="entry name" value="E_motif"/>
</dbReference>
<dbReference type="InterPro" id="IPR046960">
    <property type="entry name" value="PPR_At4g14850-like_plant"/>
</dbReference>
<dbReference type="GO" id="GO:0003723">
    <property type="term" value="F:RNA binding"/>
    <property type="evidence" value="ECO:0007669"/>
    <property type="project" value="InterPro"/>
</dbReference>
<organism evidence="1 2">
    <name type="scientific">Acorus gramineus</name>
    <name type="common">Dwarf sweet flag</name>
    <dbReference type="NCBI Taxonomy" id="55184"/>
    <lineage>
        <taxon>Eukaryota</taxon>
        <taxon>Viridiplantae</taxon>
        <taxon>Streptophyta</taxon>
        <taxon>Embryophyta</taxon>
        <taxon>Tracheophyta</taxon>
        <taxon>Spermatophyta</taxon>
        <taxon>Magnoliopsida</taxon>
        <taxon>Liliopsida</taxon>
        <taxon>Acoraceae</taxon>
        <taxon>Acorus</taxon>
    </lineage>
</organism>
<gene>
    <name evidence="1" type="ORF">QJS04_geneDACA001380</name>
</gene>
<dbReference type="GO" id="GO:0009451">
    <property type="term" value="P:RNA modification"/>
    <property type="evidence" value="ECO:0007669"/>
    <property type="project" value="InterPro"/>
</dbReference>
<dbReference type="PANTHER" id="PTHR47926:SF452">
    <property type="entry name" value="PENTATRICOPEPTIDE REPEAT-CONTAINING PROTEIN"/>
    <property type="match status" value="1"/>
</dbReference>
<dbReference type="PANTHER" id="PTHR47926">
    <property type="entry name" value="PENTATRICOPEPTIDE REPEAT-CONTAINING PROTEIN"/>
    <property type="match status" value="1"/>
</dbReference>
<sequence>MSGARVEHYACVVDMLGRAGDLAGSRRVIDGMPYGVGARASAWSSLLSACRGRADSDLAREAAARVIESEPRNSAGYVLCSHVYGLNGFHSESALARSALRENGLRVVGGFSSIYVGHEAHKFVSGNGAHSECKEMYGVVERLHALMKRNDGFVHGK</sequence>
<dbReference type="InterPro" id="IPR011990">
    <property type="entry name" value="TPR-like_helical_dom_sf"/>
</dbReference>
<dbReference type="Gene3D" id="1.25.40.10">
    <property type="entry name" value="Tetratricopeptide repeat domain"/>
    <property type="match status" value="1"/>
</dbReference>
<reference evidence="1" key="1">
    <citation type="journal article" date="2023" name="Nat. Commun.">
        <title>Diploid and tetraploid genomes of Acorus and the evolution of monocots.</title>
        <authorList>
            <person name="Ma L."/>
            <person name="Liu K.W."/>
            <person name="Li Z."/>
            <person name="Hsiao Y.Y."/>
            <person name="Qi Y."/>
            <person name="Fu T."/>
            <person name="Tang G.D."/>
            <person name="Zhang D."/>
            <person name="Sun W.H."/>
            <person name="Liu D.K."/>
            <person name="Li Y."/>
            <person name="Chen G.Z."/>
            <person name="Liu X.D."/>
            <person name="Liao X.Y."/>
            <person name="Jiang Y.T."/>
            <person name="Yu X."/>
            <person name="Hao Y."/>
            <person name="Huang J."/>
            <person name="Zhao X.W."/>
            <person name="Ke S."/>
            <person name="Chen Y.Y."/>
            <person name="Wu W.L."/>
            <person name="Hsu J.L."/>
            <person name="Lin Y.F."/>
            <person name="Huang M.D."/>
            <person name="Li C.Y."/>
            <person name="Huang L."/>
            <person name="Wang Z.W."/>
            <person name="Zhao X."/>
            <person name="Zhong W.Y."/>
            <person name="Peng D.H."/>
            <person name="Ahmad S."/>
            <person name="Lan S."/>
            <person name="Zhang J.S."/>
            <person name="Tsai W.C."/>
            <person name="Van de Peer Y."/>
            <person name="Liu Z.J."/>
        </authorList>
    </citation>
    <scope>NUCLEOTIDE SEQUENCE</scope>
    <source>
        <strain evidence="1">SCP</strain>
    </source>
</reference>
<name>A0AAV9ACG2_ACOGR</name>
<evidence type="ECO:0000313" key="1">
    <source>
        <dbReference type="EMBL" id="KAK1261882.1"/>
    </source>
</evidence>
<comment type="caution">
    <text evidence="1">The sequence shown here is derived from an EMBL/GenBank/DDBJ whole genome shotgun (WGS) entry which is preliminary data.</text>
</comment>
<dbReference type="AlphaFoldDB" id="A0AAV9ACG2"/>
<dbReference type="Pfam" id="PF20431">
    <property type="entry name" value="E_motif"/>
    <property type="match status" value="1"/>
</dbReference>
<proteinExistence type="predicted"/>
<keyword evidence="2" id="KW-1185">Reference proteome</keyword>
<dbReference type="Proteomes" id="UP001179952">
    <property type="component" value="Unassembled WGS sequence"/>
</dbReference>
<evidence type="ECO:0000313" key="2">
    <source>
        <dbReference type="Proteomes" id="UP001179952"/>
    </source>
</evidence>
<dbReference type="EMBL" id="JAUJYN010000010">
    <property type="protein sequence ID" value="KAK1261882.1"/>
    <property type="molecule type" value="Genomic_DNA"/>
</dbReference>
<protein>
    <submittedName>
        <fullName evidence="1">Pentatricopeptide repeat-containing protein</fullName>
    </submittedName>
</protein>
<accession>A0AAV9ACG2</accession>
<reference evidence="1" key="2">
    <citation type="submission" date="2023-06" db="EMBL/GenBank/DDBJ databases">
        <authorList>
            <person name="Ma L."/>
            <person name="Liu K.-W."/>
            <person name="Li Z."/>
            <person name="Hsiao Y.-Y."/>
            <person name="Qi Y."/>
            <person name="Fu T."/>
            <person name="Tang G."/>
            <person name="Zhang D."/>
            <person name="Sun W.-H."/>
            <person name="Liu D.-K."/>
            <person name="Li Y."/>
            <person name="Chen G.-Z."/>
            <person name="Liu X.-D."/>
            <person name="Liao X.-Y."/>
            <person name="Jiang Y.-T."/>
            <person name="Yu X."/>
            <person name="Hao Y."/>
            <person name="Huang J."/>
            <person name="Zhao X.-W."/>
            <person name="Ke S."/>
            <person name="Chen Y.-Y."/>
            <person name="Wu W.-L."/>
            <person name="Hsu J.-L."/>
            <person name="Lin Y.-F."/>
            <person name="Huang M.-D."/>
            <person name="Li C.-Y."/>
            <person name="Huang L."/>
            <person name="Wang Z.-W."/>
            <person name="Zhao X."/>
            <person name="Zhong W.-Y."/>
            <person name="Peng D.-H."/>
            <person name="Ahmad S."/>
            <person name="Lan S."/>
            <person name="Zhang J.-S."/>
            <person name="Tsai W.-C."/>
            <person name="Van De Peer Y."/>
            <person name="Liu Z.-J."/>
        </authorList>
    </citation>
    <scope>NUCLEOTIDE SEQUENCE</scope>
    <source>
        <strain evidence="1">SCP</strain>
        <tissue evidence="1">Leaves</tissue>
    </source>
</reference>